<reference evidence="25" key="1">
    <citation type="journal article" date="2017" name="bioRxiv">
        <title>Comparative analysis of the genomes of Stylophora pistillata and Acropora digitifera provides evidence for extensive differences between species of corals.</title>
        <authorList>
            <person name="Voolstra C.R."/>
            <person name="Li Y."/>
            <person name="Liew Y.J."/>
            <person name="Baumgarten S."/>
            <person name="Zoccola D."/>
            <person name="Flot J.-F."/>
            <person name="Tambutte S."/>
            <person name="Allemand D."/>
            <person name="Aranda M."/>
        </authorList>
    </citation>
    <scope>NUCLEOTIDE SEQUENCE [LARGE SCALE GENOMIC DNA]</scope>
</reference>
<dbReference type="Gene3D" id="3.40.50.300">
    <property type="entry name" value="P-loop containing nucleotide triphosphate hydrolases"/>
    <property type="match status" value="1"/>
</dbReference>
<evidence type="ECO:0000256" key="4">
    <source>
        <dbReference type="ARBA" id="ARBA00010569"/>
    </source>
</evidence>
<keyword evidence="9" id="KW-0805">Transcription regulation</keyword>
<evidence type="ECO:0000313" key="25">
    <source>
        <dbReference type="Proteomes" id="UP000225706"/>
    </source>
</evidence>
<dbReference type="SMART" id="SM00352">
    <property type="entry name" value="POU"/>
    <property type="match status" value="1"/>
</dbReference>
<feature type="compositionally biased region" description="Basic residues" evidence="21">
    <location>
        <begin position="1"/>
        <end position="10"/>
    </location>
</feature>
<keyword evidence="7" id="KW-0735">Signal-anchor</keyword>
<comment type="subcellular location">
    <subcellularLocation>
        <location evidence="2">Golgi apparatus membrane</location>
        <topology evidence="2">Single-pass type II membrane protein</topology>
    </subcellularLocation>
    <subcellularLocation>
        <location evidence="1 18 19">Nucleus</location>
    </subcellularLocation>
</comment>
<dbReference type="PROSITE" id="PS51179">
    <property type="entry name" value="POU_3"/>
    <property type="match status" value="1"/>
</dbReference>
<keyword evidence="14" id="KW-0010">Activator</keyword>
<dbReference type="PROSITE" id="PS00035">
    <property type="entry name" value="POU_1"/>
    <property type="match status" value="1"/>
</dbReference>
<feature type="DNA-binding region" description="Homeobox" evidence="18">
    <location>
        <begin position="193"/>
        <end position="252"/>
    </location>
</feature>
<feature type="compositionally biased region" description="Polar residues" evidence="21">
    <location>
        <begin position="11"/>
        <end position="20"/>
    </location>
</feature>
<dbReference type="Pfam" id="PF00046">
    <property type="entry name" value="Homeodomain"/>
    <property type="match status" value="1"/>
</dbReference>
<evidence type="ECO:0000313" key="24">
    <source>
        <dbReference type="EMBL" id="PFX16540.1"/>
    </source>
</evidence>
<dbReference type="InterPro" id="IPR017970">
    <property type="entry name" value="Homeobox_CS"/>
</dbReference>
<dbReference type="Gene3D" id="1.10.260.40">
    <property type="entry name" value="lambda repressor-like DNA-binding domains"/>
    <property type="match status" value="1"/>
</dbReference>
<dbReference type="EMBL" id="LSMT01000537">
    <property type="protein sequence ID" value="PFX16540.1"/>
    <property type="molecule type" value="Genomic_DNA"/>
</dbReference>
<feature type="domain" description="Homeobox" evidence="22">
    <location>
        <begin position="191"/>
        <end position="251"/>
    </location>
</feature>
<dbReference type="FunFam" id="1.10.260.40:FF:000007">
    <property type="entry name" value="POU domain protein"/>
    <property type="match status" value="1"/>
</dbReference>
<dbReference type="PANTHER" id="PTHR12129:SF15">
    <property type="entry name" value="URONYL 2-SULFOTRANSFERASE"/>
    <property type="match status" value="1"/>
</dbReference>
<evidence type="ECO:0000259" key="22">
    <source>
        <dbReference type="PROSITE" id="PS50071"/>
    </source>
</evidence>
<keyword evidence="11 18" id="KW-0238">DNA-binding</keyword>
<dbReference type="Gene3D" id="1.10.10.60">
    <property type="entry name" value="Homeodomain-like"/>
    <property type="match status" value="1"/>
</dbReference>
<name>A0A2B4RJ74_STYPI</name>
<keyword evidence="17 18" id="KW-0539">Nucleus</keyword>
<evidence type="ECO:0000259" key="23">
    <source>
        <dbReference type="PROSITE" id="PS51179"/>
    </source>
</evidence>
<keyword evidence="10" id="KW-0333">Golgi apparatus</keyword>
<dbReference type="PROSITE" id="PS50071">
    <property type="entry name" value="HOMEOBOX_2"/>
    <property type="match status" value="1"/>
</dbReference>
<accession>A0A2B4RJ74</accession>
<dbReference type="OrthoDB" id="6358449at2759"/>
<dbReference type="InterPro" id="IPR013847">
    <property type="entry name" value="POU"/>
</dbReference>
<evidence type="ECO:0000256" key="9">
    <source>
        <dbReference type="ARBA" id="ARBA00023015"/>
    </source>
</evidence>
<evidence type="ECO:0000256" key="20">
    <source>
        <dbReference type="RuleBase" id="RU361194"/>
    </source>
</evidence>
<dbReference type="STRING" id="50429.A0A2B4RJ74"/>
<dbReference type="InterPro" id="IPR007734">
    <property type="entry name" value="Heparan_SO4_2-O-STrfase"/>
</dbReference>
<evidence type="ECO:0000256" key="7">
    <source>
        <dbReference type="ARBA" id="ARBA00022968"/>
    </source>
</evidence>
<evidence type="ECO:0000256" key="13">
    <source>
        <dbReference type="ARBA" id="ARBA00023155"/>
    </source>
</evidence>
<dbReference type="PROSITE" id="PS00027">
    <property type="entry name" value="HOMEOBOX_1"/>
    <property type="match status" value="1"/>
</dbReference>
<dbReference type="AlphaFoldDB" id="A0A2B4RJ74"/>
<dbReference type="SUPFAM" id="SSF52540">
    <property type="entry name" value="P-loop containing nucleoside triphosphate hydrolases"/>
    <property type="match status" value="1"/>
</dbReference>
<evidence type="ECO:0000256" key="11">
    <source>
        <dbReference type="ARBA" id="ARBA00023125"/>
    </source>
</evidence>
<dbReference type="InterPro" id="IPR009057">
    <property type="entry name" value="Homeodomain-like_sf"/>
</dbReference>
<feature type="region of interest" description="Disordered" evidence="21">
    <location>
        <begin position="1"/>
        <end position="20"/>
    </location>
</feature>
<dbReference type="FunFam" id="1.10.10.60:FF:000150">
    <property type="entry name" value="POU domain protein"/>
    <property type="match status" value="1"/>
</dbReference>
<dbReference type="InterPro" id="IPR010982">
    <property type="entry name" value="Lambda_DNA-bd_dom_sf"/>
</dbReference>
<dbReference type="InterPro" id="IPR027417">
    <property type="entry name" value="P-loop_NTPase"/>
</dbReference>
<dbReference type="InterPro" id="IPR000327">
    <property type="entry name" value="POU_dom"/>
</dbReference>
<dbReference type="PRINTS" id="PR00028">
    <property type="entry name" value="POUDOMAIN"/>
</dbReference>
<dbReference type="GO" id="GO:0005634">
    <property type="term" value="C:nucleus"/>
    <property type="evidence" value="ECO:0007669"/>
    <property type="project" value="UniProtKB-SubCell"/>
</dbReference>
<keyword evidence="12" id="KW-0472">Membrane</keyword>
<dbReference type="SMART" id="SM00389">
    <property type="entry name" value="HOX"/>
    <property type="match status" value="1"/>
</dbReference>
<dbReference type="GO" id="GO:0043565">
    <property type="term" value="F:sequence-specific DNA binding"/>
    <property type="evidence" value="ECO:0007669"/>
    <property type="project" value="UniProtKB-ARBA"/>
</dbReference>
<dbReference type="SUPFAM" id="SSF47413">
    <property type="entry name" value="lambda repressor-like DNA-binding domains"/>
    <property type="match status" value="1"/>
</dbReference>
<dbReference type="CDD" id="cd00086">
    <property type="entry name" value="homeodomain"/>
    <property type="match status" value="1"/>
</dbReference>
<evidence type="ECO:0000256" key="8">
    <source>
        <dbReference type="ARBA" id="ARBA00022989"/>
    </source>
</evidence>
<evidence type="ECO:0000256" key="14">
    <source>
        <dbReference type="ARBA" id="ARBA00023159"/>
    </source>
</evidence>
<proteinExistence type="inferred from homology"/>
<feature type="domain" description="POU-specific" evidence="23">
    <location>
        <begin position="104"/>
        <end position="178"/>
    </location>
</feature>
<dbReference type="SUPFAM" id="SSF46689">
    <property type="entry name" value="Homeodomain-like"/>
    <property type="match status" value="1"/>
</dbReference>
<evidence type="ECO:0000256" key="5">
    <source>
        <dbReference type="ARBA" id="ARBA00022679"/>
    </source>
</evidence>
<dbReference type="GO" id="GO:0000139">
    <property type="term" value="C:Golgi membrane"/>
    <property type="evidence" value="ECO:0007669"/>
    <property type="project" value="UniProtKB-SubCell"/>
</dbReference>
<evidence type="ECO:0000256" key="12">
    <source>
        <dbReference type="ARBA" id="ARBA00023136"/>
    </source>
</evidence>
<evidence type="ECO:0000256" key="6">
    <source>
        <dbReference type="ARBA" id="ARBA00022692"/>
    </source>
</evidence>
<evidence type="ECO:0000256" key="15">
    <source>
        <dbReference type="ARBA" id="ARBA00023163"/>
    </source>
</evidence>
<keyword evidence="6" id="KW-0812">Transmembrane</keyword>
<evidence type="ECO:0000256" key="16">
    <source>
        <dbReference type="ARBA" id="ARBA00023180"/>
    </source>
</evidence>
<comment type="similarity">
    <text evidence="3">Belongs to the POU transcription factor family. Class-1 subfamily.</text>
</comment>
<evidence type="ECO:0000256" key="21">
    <source>
        <dbReference type="SAM" id="MobiDB-lite"/>
    </source>
</evidence>
<keyword evidence="13 18" id="KW-0371">Homeobox</keyword>
<keyword evidence="5" id="KW-0808">Transferase</keyword>
<evidence type="ECO:0000256" key="2">
    <source>
        <dbReference type="ARBA" id="ARBA00004323"/>
    </source>
</evidence>
<evidence type="ECO:0000256" key="1">
    <source>
        <dbReference type="ARBA" id="ARBA00004123"/>
    </source>
</evidence>
<keyword evidence="15 20" id="KW-0804">Transcription</keyword>
<protein>
    <recommendedName>
        <fullName evidence="20">POU domain protein</fullName>
    </recommendedName>
</protein>
<evidence type="ECO:0000256" key="19">
    <source>
        <dbReference type="RuleBase" id="RU000682"/>
    </source>
</evidence>
<organism evidence="24 25">
    <name type="scientific">Stylophora pistillata</name>
    <name type="common">Smooth cauliflower coral</name>
    <dbReference type="NCBI Taxonomy" id="50429"/>
    <lineage>
        <taxon>Eukaryota</taxon>
        <taxon>Metazoa</taxon>
        <taxon>Cnidaria</taxon>
        <taxon>Anthozoa</taxon>
        <taxon>Hexacorallia</taxon>
        <taxon>Scleractinia</taxon>
        <taxon>Astrocoeniina</taxon>
        <taxon>Pocilloporidae</taxon>
        <taxon>Stylophora</taxon>
    </lineage>
</organism>
<dbReference type="Proteomes" id="UP000225706">
    <property type="component" value="Unassembled WGS sequence"/>
</dbReference>
<dbReference type="GO" id="GO:0008146">
    <property type="term" value="F:sulfotransferase activity"/>
    <property type="evidence" value="ECO:0007669"/>
    <property type="project" value="InterPro"/>
</dbReference>
<dbReference type="Pfam" id="PF00157">
    <property type="entry name" value="Pou"/>
    <property type="match status" value="1"/>
</dbReference>
<comment type="caution">
    <text evidence="24">The sequence shown here is derived from an EMBL/GenBank/DDBJ whole genome shotgun (WGS) entry which is preliminary data.</text>
</comment>
<evidence type="ECO:0000256" key="10">
    <source>
        <dbReference type="ARBA" id="ARBA00023034"/>
    </source>
</evidence>
<dbReference type="GO" id="GO:0010557">
    <property type="term" value="P:positive regulation of macromolecule biosynthetic process"/>
    <property type="evidence" value="ECO:0007669"/>
    <property type="project" value="UniProtKB-ARBA"/>
</dbReference>
<dbReference type="PROSITE" id="PS00465">
    <property type="entry name" value="POU_2"/>
    <property type="match status" value="1"/>
</dbReference>
<sequence length="645" mass="73586">MTAQRLRIHSGSKTNEGSLTLKSAMACPPYPPEVSYAPFQQMVRETPISMIPSHPTSLPPVTHCRKMDPRANIHVASPFMLNPMANFDSDPGMSAPHHGLGFAIDTSKLRELEEFATQFKLRRIKLGFTQTNVGAALATVHGTDFSQTTICRFENLQLSFKNACKLKPILARWLEEAECSGGACGDKFNAERRRKRRTTIGLTAKEHLEDHFLKQPKPSSQEIVRIAEGLRLDREVVRVWFCNRRQREKRVKTSLSIHGFLGCKSDSLVSHKFGEETLREYQNMGRQQTKTTNEDGDFSPVKSTQKAKIIIYNRVGKCGSRTMIQLMISLTGKLNYTVIGSTMNSVLHLNLREQLEFVDFIDHLHSPVVYHHHIHFVDFKRFGAVQPIHINLIRDPLARLVSSYYFHRFGDHREAQRTWGFKGTDEEKNMVCVVLATSLSCSCPLRLFTSRSTILIDYLQTVMKAQPYGGLTSLQGVSGNTPNWTFDECVKNELRECVDPQKILYIIPYFCGHEAFCRRPTELALRQAKINVIRNYLVVGVTEELEDFLSVLEKLLPEFFAGVLNMYKTPDDVLNSKMTSTKTVNKKGPSPEVQEIMKKHLQLEYDFYEFVKTSDMKKMLPKAPIKIDRKMKIEFAKNLIVIDMG</sequence>
<dbReference type="Pfam" id="PF03567">
    <property type="entry name" value="Sulfotransfer_2"/>
    <property type="match status" value="1"/>
</dbReference>
<keyword evidence="25" id="KW-1185">Reference proteome</keyword>
<dbReference type="InterPro" id="IPR005331">
    <property type="entry name" value="Sulfotransferase"/>
</dbReference>
<keyword evidence="8" id="KW-1133">Transmembrane helix</keyword>
<comment type="similarity">
    <text evidence="4">Belongs to the sulfotransferase 3 family.</text>
</comment>
<evidence type="ECO:0000256" key="3">
    <source>
        <dbReference type="ARBA" id="ARBA00008811"/>
    </source>
</evidence>
<evidence type="ECO:0000256" key="17">
    <source>
        <dbReference type="ARBA" id="ARBA00023242"/>
    </source>
</evidence>
<gene>
    <name evidence="24" type="primary">POU1F1</name>
    <name evidence="24" type="ORF">AWC38_SpisGene19178</name>
</gene>
<dbReference type="PANTHER" id="PTHR12129">
    <property type="entry name" value="HEPARAN SULFATE 2-O-SULFOTRANSFERASE"/>
    <property type="match status" value="1"/>
</dbReference>
<dbReference type="InterPro" id="IPR001356">
    <property type="entry name" value="HD"/>
</dbReference>
<dbReference type="GO" id="GO:0000981">
    <property type="term" value="F:DNA-binding transcription factor activity, RNA polymerase II-specific"/>
    <property type="evidence" value="ECO:0007669"/>
    <property type="project" value="InterPro"/>
</dbReference>
<keyword evidence="16" id="KW-0325">Glycoprotein</keyword>
<evidence type="ECO:0000256" key="18">
    <source>
        <dbReference type="PROSITE-ProRule" id="PRU00108"/>
    </source>
</evidence>